<feature type="compositionally biased region" description="Polar residues" evidence="1">
    <location>
        <begin position="757"/>
        <end position="773"/>
    </location>
</feature>
<feature type="region of interest" description="Disordered" evidence="1">
    <location>
        <begin position="511"/>
        <end position="541"/>
    </location>
</feature>
<evidence type="ECO:0000313" key="2">
    <source>
        <dbReference type="EMBL" id="CAK8678031.1"/>
    </source>
</evidence>
<feature type="compositionally biased region" description="Low complexity" evidence="1">
    <location>
        <begin position="918"/>
        <end position="928"/>
    </location>
</feature>
<sequence>MFMPTSDEGMEMSIEQMCDLVDSFASSTETPKEIPCVFWKRLFNDTTIQQNFAKCLIFKYISFTYGLGHKPLREAMRMIKNISSTEKSTVSSLKPQQVTATRHGSLVLDLSPLKRGRALTNPGRRKSGDPKAAMKISPAPPESSTPPGKIKRKSSEGVEEGISFLQTGLSVEDRQTITRLRELLYTIAFVANSCDLHKWDFNKMRDVFLVWNKARSWERAASIFETAIMKRFSRPPEIFDDVEKWCHDFSEILLSFNKETEWENTSSLHDETVGNSIKYWILRFKTQHLSSSTTAVVDAIIQLLEKVHANYEETKIAALLHVFCEAVILAPYVPLATLQKAYSSFQLLYMLPVTISAAVKEVLDLIQAEMKSPGYFRRAIYFQEQETKNLSQKLSVNFSSAHVFVDKRSKEWETLESALTRISTRSKVSSDKTEEDQKKVVVEQIYKSVFGPENLDLLTLQQALQNCSTTRLSTTCAEALEIMEQSAAMESTDAAQDFIRKQLEALSNKLQEEQDVTEDVNHAEDESNERSTPNIILSKSVSGSSSAPALVIAPPRVQSYLSRTISSASVLSQSESTSTSSSQTERYGTNEMDYPRMEIKCFDRDQIADEIFEMVRSTAKAFLQQKRSGSSAHQRNREKRRSGFRSSGEMRDSGLIEDYSEERNKKESDSLHLLAPNNKEIEDQTKEFWENFSEKGFSQNGKRESENLDDLIKSFRLSIVSNESVDHNEQATTPTQSKNTSNHNHSQNTNHPLKKPPTSTAFTQSKSASTSNADDPATKEHKPRQRKSKYNIKTLGRKGIKMMRGIRRTPSNRIVNIQRSPSPDDLPPATFRILAEHQESTSTEEENSQIQQTSSAASLSTLPSHHNTIFDTIATSRWRTSSLPLKGSLRGLKKSMNRRHIKDIFASTGDVGKDTKNDTSTSSDSANNLQVGARNLSTSSENVYLAAPNRFSFDPGHISTSRSAEALHVQPHEALQLTINAEDSIRRRNIRKLSSDTLKVFVENDESRNRMDSGIVPDKNDSRLRSSPGPGGNSGEDSSEENGVAGVKFARKQAVRRNLISRSSLSQPPARTVRKKVLKLAFVGNDKTVSDVARAYYELRRRQATRAPLLQHIDLRMYYIPVGENAFDDEAKATQNGSSTFDLEIGEMLGSIDPWYRYTVTMATNNVVRVIPAINKDDIACENADENKPSSQRWDTIDQTPENVLASGISGYLRFAIRTAYIPIFKVTMRSSSDDVITEVFCCRAEIGYVAYKQAIAAGRFGKVGKLVDISDDSGPPAAYTSFTYSKYGISGSFVSEQTLPDKHYYRIRIAPIALSNSDCRDQVRFPGADGLHITALDNDKREKLIKRALQKGNAVEEDYTEQYGTKFNVNEAKIEVVRPVQGTFTVSLDHNLIYTNIKSFEVSRCVTPGYHKETTRKMHFPRYSKHLLSLPLKIFWPNSVTA</sequence>
<feature type="region of interest" description="Disordered" evidence="1">
    <location>
        <begin position="908"/>
        <end position="930"/>
    </location>
</feature>
<dbReference type="PANTHER" id="PTHR15593">
    <property type="entry name" value="PHOSPHATIDYLINOSITOL 3-KINASE REGULATORY SUBUNIT"/>
    <property type="match status" value="1"/>
</dbReference>
<reference evidence="2 3" key="1">
    <citation type="submission" date="2024-02" db="EMBL/GenBank/DDBJ databases">
        <authorList>
            <person name="Daric V."/>
            <person name="Darras S."/>
        </authorList>
    </citation>
    <scope>NUCLEOTIDE SEQUENCE [LARGE SCALE GENOMIC DNA]</scope>
</reference>
<feature type="region of interest" description="Disordered" evidence="1">
    <location>
        <begin position="116"/>
        <end position="156"/>
    </location>
</feature>
<gene>
    <name evidence="2" type="ORF">CVLEPA_LOCUS7990</name>
</gene>
<dbReference type="Pfam" id="PF10486">
    <property type="entry name" value="PI3K_1B_p101"/>
    <property type="match status" value="2"/>
</dbReference>
<feature type="compositionally biased region" description="Basic residues" evidence="1">
    <location>
        <begin position="634"/>
        <end position="643"/>
    </location>
</feature>
<feature type="compositionally biased region" description="Low complexity" evidence="1">
    <location>
        <begin position="848"/>
        <end position="860"/>
    </location>
</feature>
<dbReference type="EMBL" id="CAWYQH010000046">
    <property type="protein sequence ID" value="CAK8678031.1"/>
    <property type="molecule type" value="Genomic_DNA"/>
</dbReference>
<comment type="caution">
    <text evidence="2">The sequence shown here is derived from an EMBL/GenBank/DDBJ whole genome shotgun (WGS) entry which is preliminary data.</text>
</comment>
<feature type="compositionally biased region" description="Basic and acidic residues" evidence="1">
    <location>
        <begin position="519"/>
        <end position="529"/>
    </location>
</feature>
<protein>
    <submittedName>
        <fullName evidence="2">Uncharacterized protein</fullName>
    </submittedName>
</protein>
<feature type="compositionally biased region" description="Polar residues" evidence="1">
    <location>
        <begin position="809"/>
        <end position="821"/>
    </location>
</feature>
<evidence type="ECO:0000313" key="3">
    <source>
        <dbReference type="Proteomes" id="UP001642483"/>
    </source>
</evidence>
<dbReference type="PANTHER" id="PTHR15593:SF3">
    <property type="entry name" value="PROTEIN DDB_G0292252-RELATED"/>
    <property type="match status" value="1"/>
</dbReference>
<feature type="region of interest" description="Disordered" evidence="1">
    <location>
        <begin position="622"/>
        <end position="654"/>
    </location>
</feature>
<feature type="region of interest" description="Disordered" evidence="1">
    <location>
        <begin position="1009"/>
        <end position="1043"/>
    </location>
</feature>
<dbReference type="InterPro" id="IPR019522">
    <property type="entry name" value="PIK3R5/6"/>
</dbReference>
<feature type="region of interest" description="Disordered" evidence="1">
    <location>
        <begin position="568"/>
        <end position="592"/>
    </location>
</feature>
<organism evidence="2 3">
    <name type="scientific">Clavelina lepadiformis</name>
    <name type="common">Light-bulb sea squirt</name>
    <name type="synonym">Ascidia lepadiformis</name>
    <dbReference type="NCBI Taxonomy" id="159417"/>
    <lineage>
        <taxon>Eukaryota</taxon>
        <taxon>Metazoa</taxon>
        <taxon>Chordata</taxon>
        <taxon>Tunicata</taxon>
        <taxon>Ascidiacea</taxon>
        <taxon>Aplousobranchia</taxon>
        <taxon>Clavelinidae</taxon>
        <taxon>Clavelina</taxon>
    </lineage>
</organism>
<accession>A0ABP0FF79</accession>
<name>A0ABP0FF79_CLALP</name>
<feature type="region of interest" description="Disordered" evidence="1">
    <location>
        <begin position="723"/>
        <end position="860"/>
    </location>
</feature>
<feature type="compositionally biased region" description="Low complexity" evidence="1">
    <location>
        <begin position="568"/>
        <end position="584"/>
    </location>
</feature>
<dbReference type="Proteomes" id="UP001642483">
    <property type="component" value="Unassembled WGS sequence"/>
</dbReference>
<evidence type="ECO:0000256" key="1">
    <source>
        <dbReference type="SAM" id="MobiDB-lite"/>
    </source>
</evidence>
<keyword evidence="3" id="KW-1185">Reference proteome</keyword>
<proteinExistence type="predicted"/>
<feature type="compositionally biased region" description="Basic residues" evidence="1">
    <location>
        <begin position="781"/>
        <end position="807"/>
    </location>
</feature>
<feature type="compositionally biased region" description="Low complexity" evidence="1">
    <location>
        <begin position="735"/>
        <end position="751"/>
    </location>
</feature>